<name>A0A839HHT3_9BURK</name>
<evidence type="ECO:0000313" key="2">
    <source>
        <dbReference type="EMBL" id="MBB1161775.1"/>
    </source>
</evidence>
<comment type="caution">
    <text evidence="2">The sequence shown here is derived from an EMBL/GenBank/DDBJ whole genome shotgun (WGS) entry which is preliminary data.</text>
</comment>
<evidence type="ECO:0000256" key="1">
    <source>
        <dbReference type="SAM" id="SignalP"/>
    </source>
</evidence>
<sequence>MIFPSRLRSAAPALLLTACASTQTTLTPSPQAPLCDASASALVIWAPAWRADQKDVPAREAAAAAGLRDFLAQSGCFAQATLQRVAAVDAAHAQRQAAAAAAPFSVLLGVEVQELGPVLKLLSSPALVEGGTEVKLRLLAFDPAGAAARRTFTLHWRHGGAGVVKGVASLPADLQAALRVALQPGGAP</sequence>
<keyword evidence="1" id="KW-0732">Signal</keyword>
<keyword evidence="3" id="KW-1185">Reference proteome</keyword>
<feature type="chain" id="PRO_5032673789" description="Lipoprotein" evidence="1">
    <location>
        <begin position="21"/>
        <end position="188"/>
    </location>
</feature>
<dbReference type="AlphaFoldDB" id="A0A839HHT3"/>
<dbReference type="PROSITE" id="PS51257">
    <property type="entry name" value="PROKAR_LIPOPROTEIN"/>
    <property type="match status" value="1"/>
</dbReference>
<proteinExistence type="predicted"/>
<evidence type="ECO:0000313" key="3">
    <source>
        <dbReference type="Proteomes" id="UP000586093"/>
    </source>
</evidence>
<gene>
    <name evidence="2" type="ORF">H4F90_07270</name>
</gene>
<feature type="signal peptide" evidence="1">
    <location>
        <begin position="1"/>
        <end position="20"/>
    </location>
</feature>
<dbReference type="RefSeq" id="WP_182662813.1">
    <property type="nucleotide sequence ID" value="NZ_JACIVI010000001.1"/>
</dbReference>
<organism evidence="2 3">
    <name type="scientific">Aquariibacter albus</name>
    <dbReference type="NCBI Taxonomy" id="2759899"/>
    <lineage>
        <taxon>Bacteria</taxon>
        <taxon>Pseudomonadati</taxon>
        <taxon>Pseudomonadota</taxon>
        <taxon>Betaproteobacteria</taxon>
        <taxon>Burkholderiales</taxon>
        <taxon>Sphaerotilaceae</taxon>
        <taxon>Aquariibacter</taxon>
    </lineage>
</organism>
<accession>A0A839HHT3</accession>
<dbReference type="Proteomes" id="UP000586093">
    <property type="component" value="Unassembled WGS sequence"/>
</dbReference>
<protein>
    <recommendedName>
        <fullName evidence="4">Lipoprotein</fullName>
    </recommendedName>
</protein>
<dbReference type="EMBL" id="JACIVI010000001">
    <property type="protein sequence ID" value="MBB1161775.1"/>
    <property type="molecule type" value="Genomic_DNA"/>
</dbReference>
<reference evidence="2 3" key="1">
    <citation type="submission" date="2020-08" db="EMBL/GenBank/DDBJ databases">
        <title>Aquariorum lacteus gen. nov., sp. nov., a new member of the family Comamonadaceae, isolated from freshwater aquarium.</title>
        <authorList>
            <person name="Chun S.-J."/>
        </authorList>
    </citation>
    <scope>NUCLEOTIDE SEQUENCE [LARGE SCALE GENOMIC DNA]</scope>
    <source>
        <strain evidence="2 3">SJAQ100</strain>
    </source>
</reference>
<evidence type="ECO:0008006" key="4">
    <source>
        <dbReference type="Google" id="ProtNLM"/>
    </source>
</evidence>